<evidence type="ECO:0000313" key="8">
    <source>
        <dbReference type="WBParaSite" id="GPUH_0000679001-mRNA-1"/>
    </source>
</evidence>
<dbReference type="InterPro" id="IPR050205">
    <property type="entry name" value="CDPK_Ser/Thr_kinases"/>
</dbReference>
<comment type="similarity">
    <text evidence="1">Belongs to the protein kinase superfamily. CAMK Ser/Thr protein kinase family.</text>
</comment>
<dbReference type="SUPFAM" id="SSF56112">
    <property type="entry name" value="Protein kinase-like (PK-like)"/>
    <property type="match status" value="1"/>
</dbReference>
<evidence type="ECO:0000256" key="2">
    <source>
        <dbReference type="ARBA" id="ARBA00022527"/>
    </source>
</evidence>
<reference evidence="8" key="1">
    <citation type="submission" date="2016-06" db="UniProtKB">
        <authorList>
            <consortium name="WormBaseParasite"/>
        </authorList>
    </citation>
    <scope>IDENTIFICATION</scope>
</reference>
<evidence type="ECO:0000256" key="5">
    <source>
        <dbReference type="ARBA" id="ARBA00022777"/>
    </source>
</evidence>
<organism evidence="8">
    <name type="scientific">Gongylonema pulchrum</name>
    <dbReference type="NCBI Taxonomy" id="637853"/>
    <lineage>
        <taxon>Eukaryota</taxon>
        <taxon>Metazoa</taxon>
        <taxon>Ecdysozoa</taxon>
        <taxon>Nematoda</taxon>
        <taxon>Chromadorea</taxon>
        <taxon>Rhabditida</taxon>
        <taxon>Spirurina</taxon>
        <taxon>Spiruromorpha</taxon>
        <taxon>Spiruroidea</taxon>
        <taxon>Gongylonematidae</taxon>
        <taxon>Gongylonema</taxon>
    </lineage>
</organism>
<dbReference type="GO" id="GO:0005524">
    <property type="term" value="F:ATP binding"/>
    <property type="evidence" value="ECO:0007669"/>
    <property type="project" value="UniProtKB-KW"/>
</dbReference>
<name>A0A183DDJ0_9BILA</name>
<dbReference type="Pfam" id="PF00069">
    <property type="entry name" value="Pkinase"/>
    <property type="match status" value="1"/>
</dbReference>
<proteinExistence type="inferred from homology"/>
<keyword evidence="6" id="KW-0067">ATP-binding</keyword>
<dbReference type="Gene3D" id="1.10.510.10">
    <property type="entry name" value="Transferase(Phosphotransferase) domain 1"/>
    <property type="match status" value="1"/>
</dbReference>
<dbReference type="InterPro" id="IPR000719">
    <property type="entry name" value="Prot_kinase_dom"/>
</dbReference>
<keyword evidence="4" id="KW-0547">Nucleotide-binding</keyword>
<evidence type="ECO:0000256" key="4">
    <source>
        <dbReference type="ARBA" id="ARBA00022741"/>
    </source>
</evidence>
<feature type="domain" description="Protein kinase" evidence="7">
    <location>
        <begin position="8"/>
        <end position="50"/>
    </location>
</feature>
<sequence>LKRVGEGKYSLNGPAWANISESAKDLVQLLLHADSSKRLSAAQILTHPWIVRRNSLPTTRLSFANDPSIVKRRAVLK</sequence>
<evidence type="ECO:0000259" key="7">
    <source>
        <dbReference type="Pfam" id="PF00069"/>
    </source>
</evidence>
<dbReference type="AlphaFoldDB" id="A0A183DDJ0"/>
<dbReference type="PANTHER" id="PTHR24349">
    <property type="entry name" value="SERINE/THREONINE-PROTEIN KINASE"/>
    <property type="match status" value="1"/>
</dbReference>
<keyword evidence="3" id="KW-0808">Transferase</keyword>
<evidence type="ECO:0000256" key="1">
    <source>
        <dbReference type="ARBA" id="ARBA00006692"/>
    </source>
</evidence>
<evidence type="ECO:0000256" key="3">
    <source>
        <dbReference type="ARBA" id="ARBA00022679"/>
    </source>
</evidence>
<evidence type="ECO:0000256" key="6">
    <source>
        <dbReference type="ARBA" id="ARBA00022840"/>
    </source>
</evidence>
<protein>
    <submittedName>
        <fullName evidence="8">Protein kinase domain-containing protein</fullName>
    </submittedName>
</protein>
<dbReference type="InterPro" id="IPR011009">
    <property type="entry name" value="Kinase-like_dom_sf"/>
</dbReference>
<dbReference type="WBParaSite" id="GPUH_0000679001-mRNA-1">
    <property type="protein sequence ID" value="GPUH_0000679001-mRNA-1"/>
    <property type="gene ID" value="GPUH_0000679001"/>
</dbReference>
<accession>A0A183DDJ0</accession>
<keyword evidence="2" id="KW-0723">Serine/threonine-protein kinase</keyword>
<dbReference type="GO" id="GO:0004674">
    <property type="term" value="F:protein serine/threonine kinase activity"/>
    <property type="evidence" value="ECO:0007669"/>
    <property type="project" value="UniProtKB-KW"/>
</dbReference>
<keyword evidence="5" id="KW-0418">Kinase</keyword>